<dbReference type="PANTHER" id="PTHR33516">
    <property type="entry name" value="LEXA REPRESSOR"/>
    <property type="match status" value="1"/>
</dbReference>
<sequence length="76" mass="8364">MLTESQREILEAIHKYIQDNGISPTVRNICDLVGFKSSSTVHGYLGNLENQGFITKIDSSPRSISVTEKGLNIIKG</sequence>
<comment type="caution">
    <text evidence="2">The sequence shown here is derived from an EMBL/GenBank/DDBJ whole genome shotgun (WGS) entry which is preliminary data.</text>
</comment>
<gene>
    <name evidence="2" type="ORF">KQI88_14500</name>
</gene>
<accession>A0ABS6G561</accession>
<protein>
    <submittedName>
        <fullName evidence="2">Transcriptional regulator</fullName>
    </submittedName>
</protein>
<dbReference type="Proteomes" id="UP000779508">
    <property type="component" value="Unassembled WGS sequence"/>
</dbReference>
<evidence type="ECO:0000313" key="2">
    <source>
        <dbReference type="EMBL" id="MBU5677630.1"/>
    </source>
</evidence>
<name>A0ABS6G561_9FIRM</name>
<dbReference type="PANTHER" id="PTHR33516:SF2">
    <property type="entry name" value="LEXA REPRESSOR-RELATED"/>
    <property type="match status" value="1"/>
</dbReference>
<dbReference type="RefSeq" id="WP_216418486.1">
    <property type="nucleotide sequence ID" value="NZ_JAHLQK010000005.1"/>
</dbReference>
<proteinExistence type="predicted"/>
<feature type="domain" description="LexA repressor DNA-binding" evidence="1">
    <location>
        <begin position="2"/>
        <end position="62"/>
    </location>
</feature>
<evidence type="ECO:0000259" key="1">
    <source>
        <dbReference type="Pfam" id="PF01726"/>
    </source>
</evidence>
<reference evidence="2 3" key="1">
    <citation type="submission" date="2021-06" db="EMBL/GenBank/DDBJ databases">
        <authorList>
            <person name="Sun Q."/>
            <person name="Li D."/>
        </authorList>
    </citation>
    <scope>NUCLEOTIDE SEQUENCE [LARGE SCALE GENOMIC DNA]</scope>
    <source>
        <strain evidence="2 3">MSJ-5</strain>
    </source>
</reference>
<dbReference type="InterPro" id="IPR050077">
    <property type="entry name" value="LexA_repressor"/>
</dbReference>
<organism evidence="2 3">
    <name type="scientific">Alkaliphilus flagellatus</name>
    <dbReference type="NCBI Taxonomy" id="2841507"/>
    <lineage>
        <taxon>Bacteria</taxon>
        <taxon>Bacillati</taxon>
        <taxon>Bacillota</taxon>
        <taxon>Clostridia</taxon>
        <taxon>Peptostreptococcales</taxon>
        <taxon>Natronincolaceae</taxon>
        <taxon>Alkaliphilus</taxon>
    </lineage>
</organism>
<dbReference type="Pfam" id="PF01726">
    <property type="entry name" value="LexA_DNA_bind"/>
    <property type="match status" value="1"/>
</dbReference>
<dbReference type="EMBL" id="JAHLQK010000005">
    <property type="protein sequence ID" value="MBU5677630.1"/>
    <property type="molecule type" value="Genomic_DNA"/>
</dbReference>
<evidence type="ECO:0000313" key="3">
    <source>
        <dbReference type="Proteomes" id="UP000779508"/>
    </source>
</evidence>
<dbReference type="InterPro" id="IPR006199">
    <property type="entry name" value="LexA_DNA-bd_dom"/>
</dbReference>
<keyword evidence="3" id="KW-1185">Reference proteome</keyword>